<dbReference type="Pfam" id="PF00462">
    <property type="entry name" value="Glutaredoxin"/>
    <property type="match status" value="1"/>
</dbReference>
<reference evidence="5 6" key="1">
    <citation type="submission" date="2023-03" db="EMBL/GenBank/DDBJ databases">
        <title>Diaphorobacter basophil sp. nov., isolated from a sewage-treatment plant.</title>
        <authorList>
            <person name="Yang K."/>
        </authorList>
    </citation>
    <scope>NUCLEOTIDE SEQUENCE [LARGE SCALE GENOMIC DNA]</scope>
    <source>
        <strain evidence="5 6">Y-1</strain>
    </source>
</reference>
<dbReference type="RefSeq" id="WP_317702691.1">
    <property type="nucleotide sequence ID" value="NZ_CP136921.1"/>
</dbReference>
<feature type="domain" description="DUF4124" evidence="4">
    <location>
        <begin position="13"/>
        <end position="50"/>
    </location>
</feature>
<name>A0ABZ0J6K0_9BURK</name>
<feature type="domain" description="Glutaredoxin" evidence="3">
    <location>
        <begin position="77"/>
        <end position="127"/>
    </location>
</feature>
<evidence type="ECO:0000259" key="3">
    <source>
        <dbReference type="Pfam" id="PF00462"/>
    </source>
</evidence>
<feature type="chain" id="PRO_5047510557" evidence="2">
    <location>
        <begin position="23"/>
        <end position="212"/>
    </location>
</feature>
<accession>A0ABZ0J6K0</accession>
<feature type="compositionally biased region" description="Low complexity" evidence="1">
    <location>
        <begin position="40"/>
        <end position="60"/>
    </location>
</feature>
<evidence type="ECO:0000259" key="4">
    <source>
        <dbReference type="Pfam" id="PF13511"/>
    </source>
</evidence>
<evidence type="ECO:0000313" key="6">
    <source>
        <dbReference type="Proteomes" id="UP001303211"/>
    </source>
</evidence>
<sequence length="212" mass="21779">MTILRFVATCATLVALATAAQAQQVYRIVGPDGKVTFSDRAPSGGAEAAQAGSGQRGGNANDALPYQLRQVAARFPVTLYTGNDCQPCNSARNLLINRGVPFTERTITSNEDIDALKQLSGVASLPFGTIGGQQLKGFSDSEWSQYLDAAGYPAQSQLPPSYRRPAPTPLVAAKPAAPATEAAAPAAATPAARPAPAPATGKSPSNPAGIIF</sequence>
<dbReference type="InterPro" id="IPR002109">
    <property type="entry name" value="Glutaredoxin"/>
</dbReference>
<evidence type="ECO:0000256" key="2">
    <source>
        <dbReference type="SAM" id="SignalP"/>
    </source>
</evidence>
<dbReference type="Gene3D" id="3.40.30.10">
    <property type="entry name" value="Glutaredoxin"/>
    <property type="match status" value="1"/>
</dbReference>
<protein>
    <submittedName>
        <fullName evidence="5">Glutaredoxin family protein</fullName>
    </submittedName>
</protein>
<keyword evidence="2" id="KW-0732">Signal</keyword>
<dbReference type="Pfam" id="PF13511">
    <property type="entry name" value="DUF4124"/>
    <property type="match status" value="1"/>
</dbReference>
<dbReference type="Proteomes" id="UP001303211">
    <property type="component" value="Chromosome"/>
</dbReference>
<feature type="compositionally biased region" description="Low complexity" evidence="1">
    <location>
        <begin position="169"/>
        <end position="200"/>
    </location>
</feature>
<dbReference type="InterPro" id="IPR025392">
    <property type="entry name" value="DUF4124"/>
</dbReference>
<evidence type="ECO:0000256" key="1">
    <source>
        <dbReference type="SAM" id="MobiDB-lite"/>
    </source>
</evidence>
<feature type="region of interest" description="Disordered" evidence="1">
    <location>
        <begin position="39"/>
        <end position="60"/>
    </location>
</feature>
<feature type="region of interest" description="Disordered" evidence="1">
    <location>
        <begin position="155"/>
        <end position="212"/>
    </location>
</feature>
<gene>
    <name evidence="5" type="ORF">P4826_04360</name>
</gene>
<dbReference type="EMBL" id="CP136921">
    <property type="protein sequence ID" value="WOO33324.1"/>
    <property type="molecule type" value="Genomic_DNA"/>
</dbReference>
<dbReference type="CDD" id="cd02976">
    <property type="entry name" value="NrdH"/>
    <property type="match status" value="1"/>
</dbReference>
<feature type="signal peptide" evidence="2">
    <location>
        <begin position="1"/>
        <end position="22"/>
    </location>
</feature>
<proteinExistence type="predicted"/>
<organism evidence="5 6">
    <name type="scientific">Diaphorobacter limosus</name>
    <dbReference type="NCBI Taxonomy" id="3036128"/>
    <lineage>
        <taxon>Bacteria</taxon>
        <taxon>Pseudomonadati</taxon>
        <taxon>Pseudomonadota</taxon>
        <taxon>Betaproteobacteria</taxon>
        <taxon>Burkholderiales</taxon>
        <taxon>Comamonadaceae</taxon>
        <taxon>Diaphorobacter</taxon>
    </lineage>
</organism>
<keyword evidence="6" id="KW-1185">Reference proteome</keyword>
<dbReference type="SUPFAM" id="SSF52833">
    <property type="entry name" value="Thioredoxin-like"/>
    <property type="match status" value="1"/>
</dbReference>
<evidence type="ECO:0000313" key="5">
    <source>
        <dbReference type="EMBL" id="WOO33324.1"/>
    </source>
</evidence>
<dbReference type="PROSITE" id="PS51354">
    <property type="entry name" value="GLUTAREDOXIN_2"/>
    <property type="match status" value="1"/>
</dbReference>
<dbReference type="InterPro" id="IPR036249">
    <property type="entry name" value="Thioredoxin-like_sf"/>
</dbReference>